<evidence type="ECO:0000313" key="4">
    <source>
        <dbReference type="Proteomes" id="UP000249547"/>
    </source>
</evidence>
<feature type="transmembrane region" description="Helical" evidence="1">
    <location>
        <begin position="238"/>
        <end position="258"/>
    </location>
</feature>
<sequence length="320" mass="35601">MQQQVSIIIPIYNRPQEAEELLESLSLQTDRDFELVIVEDGSSIPCKDVCDRYANKLSISYYVKQNGGPGAARNYGMAHAKGNYFVILDSDCIIPPLYVETLKQKMAEGVTFYGGPDGTLPTFTLMQKAVNYSMTAFLTTGGIRGGKKKVATYFPRSFNMGFVKGLYEKIGGFINMYYGEDLDFSMRAIDNGFKAVLIPELHVYHKRRTSLKSFSRQVYRMGYARIIIARLHKGSLKLPHMAPTVFFLGLVLAVLLSLATCNAWWMAPFGLYAVLLFIDALIKNKSLPVAAVAVVAGFTQHISYGFGFIKALVQGARFKG</sequence>
<dbReference type="AlphaFoldDB" id="A0A327QQY3"/>
<comment type="caution">
    <text evidence="3">The sequence shown here is derived from an EMBL/GenBank/DDBJ whole genome shotgun (WGS) entry which is preliminary data.</text>
</comment>
<dbReference type="InterPro" id="IPR029044">
    <property type="entry name" value="Nucleotide-diphossugar_trans"/>
</dbReference>
<dbReference type="InterPro" id="IPR001173">
    <property type="entry name" value="Glyco_trans_2-like"/>
</dbReference>
<accession>A0A327QQY3</accession>
<reference evidence="3 4" key="1">
    <citation type="submission" date="2018-06" db="EMBL/GenBank/DDBJ databases">
        <title>Genomic Encyclopedia of Archaeal and Bacterial Type Strains, Phase II (KMG-II): from individual species to whole genera.</title>
        <authorList>
            <person name="Goeker M."/>
        </authorList>
    </citation>
    <scope>NUCLEOTIDE SEQUENCE [LARGE SCALE GENOMIC DNA]</scope>
    <source>
        <strain evidence="3 4">DSM 23857</strain>
    </source>
</reference>
<keyword evidence="1" id="KW-0472">Membrane</keyword>
<keyword evidence="1" id="KW-1133">Transmembrane helix</keyword>
<dbReference type="Gene3D" id="3.90.550.10">
    <property type="entry name" value="Spore Coat Polysaccharide Biosynthesis Protein SpsA, Chain A"/>
    <property type="match status" value="1"/>
</dbReference>
<feature type="transmembrane region" description="Helical" evidence="1">
    <location>
        <begin position="289"/>
        <end position="309"/>
    </location>
</feature>
<dbReference type="PANTHER" id="PTHR22916">
    <property type="entry name" value="GLYCOSYLTRANSFERASE"/>
    <property type="match status" value="1"/>
</dbReference>
<organism evidence="3 4">
    <name type="scientific">Chitinophaga skermanii</name>
    <dbReference type="NCBI Taxonomy" id="331697"/>
    <lineage>
        <taxon>Bacteria</taxon>
        <taxon>Pseudomonadati</taxon>
        <taxon>Bacteroidota</taxon>
        <taxon>Chitinophagia</taxon>
        <taxon>Chitinophagales</taxon>
        <taxon>Chitinophagaceae</taxon>
        <taxon>Chitinophaga</taxon>
    </lineage>
</organism>
<dbReference type="EMBL" id="QLLL01000003">
    <property type="protein sequence ID" value="RAJ07006.1"/>
    <property type="molecule type" value="Genomic_DNA"/>
</dbReference>
<gene>
    <name evidence="3" type="ORF">LX64_02135</name>
</gene>
<dbReference type="Proteomes" id="UP000249547">
    <property type="component" value="Unassembled WGS sequence"/>
</dbReference>
<dbReference type="PANTHER" id="PTHR22916:SF64">
    <property type="entry name" value="TRANSFERASE, PUTATIVE-RELATED"/>
    <property type="match status" value="1"/>
</dbReference>
<dbReference type="OrthoDB" id="9815829at2"/>
<keyword evidence="3" id="KW-0808">Transferase</keyword>
<dbReference type="GO" id="GO:0016758">
    <property type="term" value="F:hexosyltransferase activity"/>
    <property type="evidence" value="ECO:0007669"/>
    <property type="project" value="UniProtKB-ARBA"/>
</dbReference>
<keyword evidence="1" id="KW-0812">Transmembrane</keyword>
<dbReference type="SUPFAM" id="SSF53448">
    <property type="entry name" value="Nucleotide-diphospho-sugar transferases"/>
    <property type="match status" value="1"/>
</dbReference>
<feature type="domain" description="Glycosyltransferase 2-like" evidence="2">
    <location>
        <begin position="6"/>
        <end position="132"/>
    </location>
</feature>
<protein>
    <submittedName>
        <fullName evidence="3">GT2 family glycosyltransferase</fullName>
    </submittedName>
</protein>
<evidence type="ECO:0000256" key="1">
    <source>
        <dbReference type="SAM" id="Phobius"/>
    </source>
</evidence>
<keyword evidence="4" id="KW-1185">Reference proteome</keyword>
<evidence type="ECO:0000313" key="3">
    <source>
        <dbReference type="EMBL" id="RAJ07006.1"/>
    </source>
</evidence>
<dbReference type="Pfam" id="PF00535">
    <property type="entry name" value="Glycos_transf_2"/>
    <property type="match status" value="1"/>
</dbReference>
<evidence type="ECO:0000259" key="2">
    <source>
        <dbReference type="Pfam" id="PF00535"/>
    </source>
</evidence>
<proteinExistence type="predicted"/>
<dbReference type="RefSeq" id="WP_111597577.1">
    <property type="nucleotide sequence ID" value="NZ_QLLL01000003.1"/>
</dbReference>
<name>A0A327QQY3_9BACT</name>